<dbReference type="PANTHER" id="PTHR42722">
    <property type="entry name" value="LEUCINE DEHYDROGENASE"/>
    <property type="match status" value="1"/>
</dbReference>
<evidence type="ECO:0000313" key="3">
    <source>
        <dbReference type="Proteomes" id="UP000677152"/>
    </source>
</evidence>
<proteinExistence type="predicted"/>
<accession>A0AA45R460</accession>
<dbReference type="InterPro" id="IPR036291">
    <property type="entry name" value="NAD(P)-bd_dom_sf"/>
</dbReference>
<protein>
    <recommendedName>
        <fullName evidence="1">Glutamate/phenylalanine/leucine/valine/L-tryptophan dehydrogenase C-terminal domain-containing protein</fullName>
    </recommendedName>
</protein>
<dbReference type="PANTHER" id="PTHR42722:SF1">
    <property type="entry name" value="VALINE DEHYDROGENASE"/>
    <property type="match status" value="1"/>
</dbReference>
<evidence type="ECO:0000313" key="2">
    <source>
        <dbReference type="EMBL" id="QUF04293.1"/>
    </source>
</evidence>
<evidence type="ECO:0000259" key="1">
    <source>
        <dbReference type="SMART" id="SM00839"/>
    </source>
</evidence>
<organism evidence="2 3">
    <name type="scientific">Actinosynnema pretiosum subsp. pretiosum</name>
    <dbReference type="NCBI Taxonomy" id="103721"/>
    <lineage>
        <taxon>Bacteria</taxon>
        <taxon>Bacillati</taxon>
        <taxon>Actinomycetota</taxon>
        <taxon>Actinomycetes</taxon>
        <taxon>Pseudonocardiales</taxon>
        <taxon>Pseudonocardiaceae</taxon>
        <taxon>Actinosynnema</taxon>
    </lineage>
</organism>
<feature type="domain" description="Glutamate/phenylalanine/leucine/valine/L-tryptophan dehydrogenase C-terminal" evidence="1">
    <location>
        <begin position="2"/>
        <end position="144"/>
    </location>
</feature>
<dbReference type="Pfam" id="PF00208">
    <property type="entry name" value="ELFV_dehydrog"/>
    <property type="match status" value="1"/>
</dbReference>
<dbReference type="Gene3D" id="3.40.50.720">
    <property type="entry name" value="NAD(P)-binding Rossmann-like Domain"/>
    <property type="match status" value="1"/>
</dbReference>
<dbReference type="EMBL" id="CP073249">
    <property type="protein sequence ID" value="QUF04293.1"/>
    <property type="molecule type" value="Genomic_DNA"/>
</dbReference>
<reference evidence="2" key="1">
    <citation type="submission" date="2021-04" db="EMBL/GenBank/DDBJ databases">
        <title>Genomic sequence of Actinosynnema pretiosum subsp. pretiosum ATCC 31280 (C-14919).</title>
        <authorList>
            <person name="Bai L."/>
            <person name="Wang X."/>
            <person name="Xiao Y."/>
        </authorList>
    </citation>
    <scope>NUCLEOTIDE SEQUENCE</scope>
    <source>
        <strain evidence="2">ATCC 31280</strain>
    </source>
</reference>
<dbReference type="SUPFAM" id="SSF51735">
    <property type="entry name" value="NAD(P)-binding Rossmann-fold domains"/>
    <property type="match status" value="1"/>
</dbReference>
<dbReference type="Proteomes" id="UP000677152">
    <property type="component" value="Chromosome"/>
</dbReference>
<dbReference type="AlphaFoldDB" id="A0AA45R460"/>
<dbReference type="SMART" id="SM00839">
    <property type="entry name" value="ELFV_dehydrog"/>
    <property type="match status" value="1"/>
</dbReference>
<dbReference type="GO" id="GO:0016639">
    <property type="term" value="F:oxidoreductase activity, acting on the CH-NH2 group of donors, NAD or NADP as acceptor"/>
    <property type="evidence" value="ECO:0007669"/>
    <property type="project" value="InterPro"/>
</dbReference>
<dbReference type="InterPro" id="IPR006096">
    <property type="entry name" value="Glu/Leu/Phe/Val/Trp_DH_C"/>
</dbReference>
<name>A0AA45R460_9PSEU</name>
<dbReference type="GO" id="GO:0006520">
    <property type="term" value="P:amino acid metabolic process"/>
    <property type="evidence" value="ECO:0007669"/>
    <property type="project" value="InterPro"/>
</dbReference>
<gene>
    <name evidence="2" type="ORF">KCV87_34115</name>
</gene>
<sequence>MSDVDTSRRGLVESLGAVWVSPEDALDVDVLVPCAVGGVLTAGIAGDLRRAAVVGAANNQLDHDATADLLPARGVLRAPDPVVSAGGVIASVAREREGASAREAEERVRGIGARLGALLAASAGAGTTPLHETRRLVRELLPAA</sequence>
<dbReference type="InterPro" id="IPR016211">
    <property type="entry name" value="Glu/Phe/Leu/Val/Trp_DH_bac/arc"/>
</dbReference>